<dbReference type="KEGG" id="dpx:DAPPUDRAFT_331842"/>
<gene>
    <name evidence="1" type="ORF">DAPPUDRAFT_331842</name>
</gene>
<reference evidence="1 2" key="1">
    <citation type="journal article" date="2011" name="Science">
        <title>The ecoresponsive genome of Daphnia pulex.</title>
        <authorList>
            <person name="Colbourne J.K."/>
            <person name="Pfrender M.E."/>
            <person name="Gilbert D."/>
            <person name="Thomas W.K."/>
            <person name="Tucker A."/>
            <person name="Oakley T.H."/>
            <person name="Tokishita S."/>
            <person name="Aerts A."/>
            <person name="Arnold G.J."/>
            <person name="Basu M.K."/>
            <person name="Bauer D.J."/>
            <person name="Caceres C.E."/>
            <person name="Carmel L."/>
            <person name="Casola C."/>
            <person name="Choi J.H."/>
            <person name="Detter J.C."/>
            <person name="Dong Q."/>
            <person name="Dusheyko S."/>
            <person name="Eads B.D."/>
            <person name="Frohlich T."/>
            <person name="Geiler-Samerotte K.A."/>
            <person name="Gerlach D."/>
            <person name="Hatcher P."/>
            <person name="Jogdeo S."/>
            <person name="Krijgsveld J."/>
            <person name="Kriventseva E.V."/>
            <person name="Kultz D."/>
            <person name="Laforsch C."/>
            <person name="Lindquist E."/>
            <person name="Lopez J."/>
            <person name="Manak J.R."/>
            <person name="Muller J."/>
            <person name="Pangilinan J."/>
            <person name="Patwardhan R.P."/>
            <person name="Pitluck S."/>
            <person name="Pritham E.J."/>
            <person name="Rechtsteiner A."/>
            <person name="Rho M."/>
            <person name="Rogozin I.B."/>
            <person name="Sakarya O."/>
            <person name="Salamov A."/>
            <person name="Schaack S."/>
            <person name="Shapiro H."/>
            <person name="Shiga Y."/>
            <person name="Skalitzky C."/>
            <person name="Smith Z."/>
            <person name="Souvorov A."/>
            <person name="Sung W."/>
            <person name="Tang Z."/>
            <person name="Tsuchiya D."/>
            <person name="Tu H."/>
            <person name="Vos H."/>
            <person name="Wang M."/>
            <person name="Wolf Y.I."/>
            <person name="Yamagata H."/>
            <person name="Yamada T."/>
            <person name="Ye Y."/>
            <person name="Shaw J.R."/>
            <person name="Andrews J."/>
            <person name="Crease T.J."/>
            <person name="Tang H."/>
            <person name="Lucas S.M."/>
            <person name="Robertson H.M."/>
            <person name="Bork P."/>
            <person name="Koonin E.V."/>
            <person name="Zdobnov E.M."/>
            <person name="Grigoriev I.V."/>
            <person name="Lynch M."/>
            <person name="Boore J.L."/>
        </authorList>
    </citation>
    <scope>NUCLEOTIDE SEQUENCE [LARGE SCALE GENOMIC DNA]</scope>
</reference>
<evidence type="ECO:0000313" key="1">
    <source>
        <dbReference type="EMBL" id="EFX66690.1"/>
    </source>
</evidence>
<proteinExistence type="predicted"/>
<sequence>MPFGSYSQSFVTFIEKTGNRILKPFTNEDDSFSRWLAYVEQYFSALSETVTTWMGEQWKWPTAGSSKVLAEISTVFRKIAEEYDFRQKLSEELLVGLMPEIGVPLRTLLKNSWNDVYQVIRSLVLRGFVTVEAAAWNVMNEVLDYFYKHREAIFGSTYFQKLSLLLDDLKQFYLDMQSTDWPSRVRNYVIRAGQFLQTKIPGPG</sequence>
<dbReference type="HOGENOM" id="CLU_1344478_0_0_1"/>
<dbReference type="InParanoid" id="E9HNL6"/>
<evidence type="ECO:0000313" key="2">
    <source>
        <dbReference type="Proteomes" id="UP000000305"/>
    </source>
</evidence>
<dbReference type="EMBL" id="GL732696">
    <property type="protein sequence ID" value="EFX66690.1"/>
    <property type="molecule type" value="Genomic_DNA"/>
</dbReference>
<organism evidence="1 2">
    <name type="scientific">Daphnia pulex</name>
    <name type="common">Water flea</name>
    <dbReference type="NCBI Taxonomy" id="6669"/>
    <lineage>
        <taxon>Eukaryota</taxon>
        <taxon>Metazoa</taxon>
        <taxon>Ecdysozoa</taxon>
        <taxon>Arthropoda</taxon>
        <taxon>Crustacea</taxon>
        <taxon>Branchiopoda</taxon>
        <taxon>Diplostraca</taxon>
        <taxon>Cladocera</taxon>
        <taxon>Anomopoda</taxon>
        <taxon>Daphniidae</taxon>
        <taxon>Daphnia</taxon>
    </lineage>
</organism>
<keyword evidence="2" id="KW-1185">Reference proteome</keyword>
<dbReference type="AlphaFoldDB" id="E9HNL6"/>
<dbReference type="Proteomes" id="UP000000305">
    <property type="component" value="Unassembled WGS sequence"/>
</dbReference>
<protein>
    <submittedName>
        <fullName evidence="1">Uncharacterized protein</fullName>
    </submittedName>
</protein>
<accession>E9HNL6</accession>
<name>E9HNL6_DAPPU</name>